<dbReference type="Pfam" id="PF00583">
    <property type="entry name" value="Acetyltransf_1"/>
    <property type="match status" value="1"/>
</dbReference>
<dbReference type="OMA" id="DMVWWAG"/>
<dbReference type="Proteomes" id="UP000663193">
    <property type="component" value="Chromosome 22"/>
</dbReference>
<dbReference type="KEGG" id="pno:SNOG_13234"/>
<name>A0A7U2ICJ3_PHANO</name>
<dbReference type="Gene3D" id="3.40.630.30">
    <property type="match status" value="1"/>
</dbReference>
<accession>A0A7U2ICJ3</accession>
<evidence type="ECO:0000259" key="1">
    <source>
        <dbReference type="Pfam" id="PF00583"/>
    </source>
</evidence>
<dbReference type="CDD" id="cd04301">
    <property type="entry name" value="NAT_SF"/>
    <property type="match status" value="1"/>
</dbReference>
<dbReference type="InterPro" id="IPR053144">
    <property type="entry name" value="Acetyltransferase_Butenolide"/>
</dbReference>
<feature type="domain" description="N-acetyltransferase" evidence="1">
    <location>
        <begin position="42"/>
        <end position="139"/>
    </location>
</feature>
<dbReference type="InterPro" id="IPR000182">
    <property type="entry name" value="GNAT_dom"/>
</dbReference>
<evidence type="ECO:0000313" key="3">
    <source>
        <dbReference type="Proteomes" id="UP000663193"/>
    </source>
</evidence>
<dbReference type="EMBL" id="CP069044">
    <property type="protein sequence ID" value="QRD07369.1"/>
    <property type="molecule type" value="Genomic_DNA"/>
</dbReference>
<dbReference type="VEuPathDB" id="FungiDB:JI435_132340"/>
<dbReference type="GO" id="GO:0016747">
    <property type="term" value="F:acyltransferase activity, transferring groups other than amino-acyl groups"/>
    <property type="evidence" value="ECO:0007669"/>
    <property type="project" value="InterPro"/>
</dbReference>
<dbReference type="SUPFAM" id="SSF55729">
    <property type="entry name" value="Acyl-CoA N-acyltransferases (Nat)"/>
    <property type="match status" value="1"/>
</dbReference>
<dbReference type="RefSeq" id="XP_001803445.1">
    <property type="nucleotide sequence ID" value="XM_001803393.1"/>
</dbReference>
<dbReference type="InterPro" id="IPR016181">
    <property type="entry name" value="Acyl_CoA_acyltransferase"/>
</dbReference>
<dbReference type="PANTHER" id="PTHR43233:SF1">
    <property type="entry name" value="FAMILY N-ACETYLTRANSFERASE, PUTATIVE (AFU_ORTHOLOGUE AFUA_6G03350)-RELATED"/>
    <property type="match status" value="1"/>
</dbReference>
<evidence type="ECO:0000313" key="2">
    <source>
        <dbReference type="EMBL" id="QRD07369.1"/>
    </source>
</evidence>
<organism evidence="2 3">
    <name type="scientific">Phaeosphaeria nodorum (strain SN15 / ATCC MYA-4574 / FGSC 10173)</name>
    <name type="common">Glume blotch fungus</name>
    <name type="synonym">Parastagonospora nodorum</name>
    <dbReference type="NCBI Taxonomy" id="321614"/>
    <lineage>
        <taxon>Eukaryota</taxon>
        <taxon>Fungi</taxon>
        <taxon>Dikarya</taxon>
        <taxon>Ascomycota</taxon>
        <taxon>Pezizomycotina</taxon>
        <taxon>Dothideomycetes</taxon>
        <taxon>Pleosporomycetidae</taxon>
        <taxon>Pleosporales</taxon>
        <taxon>Pleosporineae</taxon>
        <taxon>Phaeosphaeriaceae</taxon>
        <taxon>Parastagonospora</taxon>
    </lineage>
</organism>
<dbReference type="OrthoDB" id="10039976at2759"/>
<protein>
    <recommendedName>
        <fullName evidence="1">N-acetyltransferase domain-containing protein</fullName>
    </recommendedName>
</protein>
<gene>
    <name evidence="2" type="ORF">JI435_132340</name>
</gene>
<sequence>MNQQTWEWERTVDSQRFLVSNARELMPPSFVQEAFGTKAMFWTDPFSDETTRAMLDNSLTLGVYKLSDSGQREPIGMARMITDYTTIAFLTDVYIADTYRGFGLGKWMIHCCREVVLEMKNLRFMVLFTGEKSLLKFYSDQLGMEVVSSGPESSLTCMRARTKNLAEAAAASQRTTDEPSTMQS</sequence>
<dbReference type="AlphaFoldDB" id="A0A7U2ICJ3"/>
<reference evidence="3" key="1">
    <citation type="journal article" date="2021" name="BMC Genomics">
        <title>Chromosome-level genome assembly and manually-curated proteome of model necrotroph Parastagonospora nodorum Sn15 reveals a genome-wide trove of candidate effector homologs, and redundancy of virulence-related functions within an accessory chromosome.</title>
        <authorList>
            <person name="Bertazzoni S."/>
            <person name="Jones D.A.B."/>
            <person name="Phan H.T."/>
            <person name="Tan K.-C."/>
            <person name="Hane J.K."/>
        </authorList>
    </citation>
    <scope>NUCLEOTIDE SEQUENCE [LARGE SCALE GENOMIC DNA]</scope>
    <source>
        <strain evidence="3">SN15 / ATCC MYA-4574 / FGSC 10173)</strain>
    </source>
</reference>
<proteinExistence type="predicted"/>
<keyword evidence="3" id="KW-1185">Reference proteome</keyword>
<dbReference type="PANTHER" id="PTHR43233">
    <property type="entry name" value="FAMILY N-ACETYLTRANSFERASE, PUTATIVE (AFU_ORTHOLOGUE AFUA_6G03350)-RELATED"/>
    <property type="match status" value="1"/>
</dbReference>